<feature type="compositionally biased region" description="Basic residues" evidence="1">
    <location>
        <begin position="50"/>
        <end position="62"/>
    </location>
</feature>
<evidence type="ECO:0000313" key="2">
    <source>
        <dbReference type="EMBL" id="SEO28706.1"/>
    </source>
</evidence>
<keyword evidence="3" id="KW-1185">Reference proteome</keyword>
<dbReference type="AlphaFoldDB" id="A0A1H8NGL8"/>
<dbReference type="EMBL" id="FODE01000059">
    <property type="protein sequence ID" value="SEO28706.1"/>
    <property type="molecule type" value="Genomic_DNA"/>
</dbReference>
<name>A0A1H8NGL8_9RHOB</name>
<evidence type="ECO:0000313" key="3">
    <source>
        <dbReference type="Proteomes" id="UP000199054"/>
    </source>
</evidence>
<feature type="non-terminal residue" evidence="2">
    <location>
        <position position="1"/>
    </location>
</feature>
<protein>
    <submittedName>
        <fullName evidence="2">Uncharacterized protein</fullName>
    </submittedName>
</protein>
<feature type="region of interest" description="Disordered" evidence="1">
    <location>
        <begin position="1"/>
        <end position="74"/>
    </location>
</feature>
<dbReference type="Proteomes" id="UP000199054">
    <property type="component" value="Unassembled WGS sequence"/>
</dbReference>
<accession>A0A1H8NGL8</accession>
<proteinExistence type="predicted"/>
<sequence length="217" mass="22910">PQGGQREPLAGRAGDAQAEDGRGRCAGEQDGPDDLGADDKRTGLQNGVTRARKGATARHGRKAGVSDRRGVGDTDFEVQGRKIQSRGSSACSSLNRCEPTPACARRHGLGAAGGASLQLCAGRCGLRIERAFPPGSERAGPRLGCRPVAAPERLSGRCRAGLSPGRARSAPQISPPRSRCRFRRADAGGRKMAEGQLAARDQRQADLPVRRNPRPHR</sequence>
<evidence type="ECO:0000256" key="1">
    <source>
        <dbReference type="SAM" id="MobiDB-lite"/>
    </source>
</evidence>
<feature type="region of interest" description="Disordered" evidence="1">
    <location>
        <begin position="156"/>
        <end position="217"/>
    </location>
</feature>
<gene>
    <name evidence="2" type="ORF">SAMN04489859_105920</name>
</gene>
<feature type="compositionally biased region" description="Basic and acidic residues" evidence="1">
    <location>
        <begin position="183"/>
        <end position="193"/>
    </location>
</feature>
<reference evidence="2 3" key="1">
    <citation type="submission" date="2016-10" db="EMBL/GenBank/DDBJ databases">
        <authorList>
            <person name="de Groot N.N."/>
        </authorList>
    </citation>
    <scope>NUCLEOTIDE SEQUENCE [LARGE SCALE GENOMIC DNA]</scope>
    <source>
        <strain evidence="2 3">DSM 8512</strain>
    </source>
</reference>
<organism evidence="2 3">
    <name type="scientific">Paracoccus alcaliphilus</name>
    <dbReference type="NCBI Taxonomy" id="34002"/>
    <lineage>
        <taxon>Bacteria</taxon>
        <taxon>Pseudomonadati</taxon>
        <taxon>Pseudomonadota</taxon>
        <taxon>Alphaproteobacteria</taxon>
        <taxon>Rhodobacterales</taxon>
        <taxon>Paracoccaceae</taxon>
        <taxon>Paracoccus</taxon>
    </lineage>
</organism>